<organism evidence="1 2">
    <name type="scientific">Intestinimonas butyriciproducens</name>
    <dbReference type="NCBI Taxonomy" id="1297617"/>
    <lineage>
        <taxon>Bacteria</taxon>
        <taxon>Bacillati</taxon>
        <taxon>Bacillota</taxon>
        <taxon>Clostridia</taxon>
        <taxon>Eubacteriales</taxon>
        <taxon>Intestinimonas</taxon>
    </lineage>
</organism>
<proteinExistence type="predicted"/>
<protein>
    <submittedName>
        <fullName evidence="1">Uncharacterized protein</fullName>
    </submittedName>
</protein>
<dbReference type="RefSeq" id="WP_116722629.1">
    <property type="nucleotide sequence ID" value="NZ_CP011524.1"/>
</dbReference>
<evidence type="ECO:0000313" key="2">
    <source>
        <dbReference type="Proteomes" id="UP000245778"/>
    </source>
</evidence>
<dbReference type="EMBL" id="QEKK01000020">
    <property type="protein sequence ID" value="PVY46166.1"/>
    <property type="molecule type" value="Genomic_DNA"/>
</dbReference>
<accession>A0A2U1BBY5</accession>
<comment type="caution">
    <text evidence="1">The sequence shown here is derived from an EMBL/GenBank/DDBJ whole genome shotgun (WGS) entry which is preliminary data.</text>
</comment>
<dbReference type="AlphaFoldDB" id="A0A2U1BBY5"/>
<gene>
    <name evidence="1" type="ORF">C7373_12015</name>
</gene>
<dbReference type="Proteomes" id="UP000245778">
    <property type="component" value="Unassembled WGS sequence"/>
</dbReference>
<dbReference type="GeneID" id="93230643"/>
<name>A0A2U1BBY5_9FIRM</name>
<evidence type="ECO:0000313" key="1">
    <source>
        <dbReference type="EMBL" id="PVY46166.1"/>
    </source>
</evidence>
<sequence length="122" mass="14220">MENFDWRKMSKLIFPSGVNETEYLRFEANGTWTASDKEQICTLTNSNPANAVAVLNAKMHPVNDEDRGHMIASLHEWIQRYQAFLAAYGAFPQWKSDTKDARKGIERMEKEIKRLREMELPQ</sequence>
<reference evidence="1 2" key="1">
    <citation type="submission" date="2018-04" db="EMBL/GenBank/DDBJ databases">
        <title>Genomic Encyclopedia of Type Strains, Phase IV (KMG-IV): sequencing the most valuable type-strain genomes for metagenomic binning, comparative biology and taxonomic classification.</title>
        <authorList>
            <person name="Goeker M."/>
        </authorList>
    </citation>
    <scope>NUCLEOTIDE SEQUENCE [LARGE SCALE GENOMIC DNA]</scope>
    <source>
        <strain evidence="1 2">DSM 26588</strain>
    </source>
</reference>